<dbReference type="CDD" id="cd01647">
    <property type="entry name" value="RT_LTR"/>
    <property type="match status" value="1"/>
</dbReference>
<feature type="compositionally biased region" description="Low complexity" evidence="2">
    <location>
        <begin position="157"/>
        <end position="166"/>
    </location>
</feature>
<feature type="domain" description="CCHC-type" evidence="4">
    <location>
        <begin position="553"/>
        <end position="568"/>
    </location>
</feature>
<dbReference type="GO" id="GO:0008270">
    <property type="term" value="F:zinc ion binding"/>
    <property type="evidence" value="ECO:0007669"/>
    <property type="project" value="UniProtKB-KW"/>
</dbReference>
<dbReference type="PROSITE" id="PS50158">
    <property type="entry name" value="ZF_CCHC"/>
    <property type="match status" value="1"/>
</dbReference>
<feature type="compositionally biased region" description="Basic and acidic residues" evidence="2">
    <location>
        <begin position="409"/>
        <end position="418"/>
    </location>
</feature>
<dbReference type="SUPFAM" id="SSF56672">
    <property type="entry name" value="DNA/RNA polymerases"/>
    <property type="match status" value="1"/>
</dbReference>
<protein>
    <recommendedName>
        <fullName evidence="4">CCHC-type domain-containing protein</fullName>
    </recommendedName>
</protein>
<keyword evidence="3" id="KW-1133">Transmembrane helix</keyword>
<feature type="compositionally biased region" description="Acidic residues" evidence="2">
    <location>
        <begin position="98"/>
        <end position="110"/>
    </location>
</feature>
<evidence type="ECO:0000313" key="5">
    <source>
        <dbReference type="EMBL" id="GEU44655.1"/>
    </source>
</evidence>
<dbReference type="InterPro" id="IPR001878">
    <property type="entry name" value="Znf_CCHC"/>
</dbReference>
<feature type="compositionally biased region" description="Acidic residues" evidence="2">
    <location>
        <begin position="124"/>
        <end position="153"/>
    </location>
</feature>
<comment type="caution">
    <text evidence="5">The sequence shown here is derived from an EMBL/GenBank/DDBJ whole genome shotgun (WGS) entry which is preliminary data.</text>
</comment>
<dbReference type="Gene3D" id="3.10.10.10">
    <property type="entry name" value="HIV Type 1 Reverse Transcriptase, subunit A, domain 1"/>
    <property type="match status" value="1"/>
</dbReference>
<feature type="transmembrane region" description="Helical" evidence="3">
    <location>
        <begin position="1505"/>
        <end position="1526"/>
    </location>
</feature>
<evidence type="ECO:0000256" key="2">
    <source>
        <dbReference type="SAM" id="MobiDB-lite"/>
    </source>
</evidence>
<dbReference type="CDD" id="cd00303">
    <property type="entry name" value="retropepsin_like"/>
    <property type="match status" value="1"/>
</dbReference>
<evidence type="ECO:0000256" key="1">
    <source>
        <dbReference type="PROSITE-ProRule" id="PRU00047"/>
    </source>
</evidence>
<accession>A0A6L2K9G9</accession>
<proteinExistence type="predicted"/>
<organism evidence="5">
    <name type="scientific">Tanacetum cinerariifolium</name>
    <name type="common">Dalmatian daisy</name>
    <name type="synonym">Chrysanthemum cinerariifolium</name>
    <dbReference type="NCBI Taxonomy" id="118510"/>
    <lineage>
        <taxon>Eukaryota</taxon>
        <taxon>Viridiplantae</taxon>
        <taxon>Streptophyta</taxon>
        <taxon>Embryophyta</taxon>
        <taxon>Tracheophyta</taxon>
        <taxon>Spermatophyta</taxon>
        <taxon>Magnoliopsida</taxon>
        <taxon>eudicotyledons</taxon>
        <taxon>Gunneridae</taxon>
        <taxon>Pentapetalae</taxon>
        <taxon>asterids</taxon>
        <taxon>campanulids</taxon>
        <taxon>Asterales</taxon>
        <taxon>Asteraceae</taxon>
        <taxon>Asteroideae</taxon>
        <taxon>Anthemideae</taxon>
        <taxon>Anthemidinae</taxon>
        <taxon>Tanacetum</taxon>
    </lineage>
</organism>
<keyword evidence="3" id="KW-0812">Transmembrane</keyword>
<dbReference type="GO" id="GO:0003676">
    <property type="term" value="F:nucleic acid binding"/>
    <property type="evidence" value="ECO:0007669"/>
    <property type="project" value="InterPro"/>
</dbReference>
<dbReference type="InterPro" id="IPR032567">
    <property type="entry name" value="RTL1-rel"/>
</dbReference>
<dbReference type="InterPro" id="IPR043128">
    <property type="entry name" value="Rev_trsase/Diguanyl_cyclase"/>
</dbReference>
<reference evidence="5" key="1">
    <citation type="journal article" date="2019" name="Sci. Rep.">
        <title>Draft genome of Tanacetum cinerariifolium, the natural source of mosquito coil.</title>
        <authorList>
            <person name="Yamashiro T."/>
            <person name="Shiraishi A."/>
            <person name="Satake H."/>
            <person name="Nakayama K."/>
        </authorList>
    </citation>
    <scope>NUCLEOTIDE SEQUENCE</scope>
</reference>
<keyword evidence="3" id="KW-0472">Membrane</keyword>
<feature type="compositionally biased region" description="Basic and acidic residues" evidence="2">
    <location>
        <begin position="88"/>
        <end position="97"/>
    </location>
</feature>
<dbReference type="Gene3D" id="4.10.60.10">
    <property type="entry name" value="Zinc finger, CCHC-type"/>
    <property type="match status" value="1"/>
</dbReference>
<dbReference type="InterPro" id="IPR043502">
    <property type="entry name" value="DNA/RNA_pol_sf"/>
</dbReference>
<dbReference type="EMBL" id="BKCJ010001875">
    <property type="protein sequence ID" value="GEU44655.1"/>
    <property type="molecule type" value="Genomic_DNA"/>
</dbReference>
<feature type="region of interest" description="Disordered" evidence="2">
    <location>
        <begin position="88"/>
        <end position="180"/>
    </location>
</feature>
<feature type="region of interest" description="Disordered" evidence="2">
    <location>
        <begin position="409"/>
        <end position="431"/>
    </location>
</feature>
<name>A0A6L2K9G9_TANCI</name>
<keyword evidence="1" id="KW-0862">Zinc</keyword>
<dbReference type="PANTHER" id="PTHR15503">
    <property type="entry name" value="LDOC1 RELATED"/>
    <property type="match status" value="1"/>
</dbReference>
<keyword evidence="1" id="KW-0479">Metal-binding</keyword>
<sequence length="1536" mass="172841">MSDASSAVTYMSVYTDSEPWRYYGEESAETGSPGVIVYGYDGILIQPIAPHSLDYVRGFEHPPSLDYMPGPEHPPSPVEIPCVHEPEYPELCGKESDPNEDPEEDPEDDHADYPADGGDGDDKPFDDDDDDDDTDDEDDEPFKDDEDDEEEEEHLAPPGSSVVPIVDPVPPANDTEAPITKSPHTIIPISQTRLRRARKTVRLEPPMSASMEACIARHVVLLSSPLPKRACLTTPALGFEVEESSAADAARQPGPTPDSDLRRYRVEQTGYGITDTWDEIVDTLMEIAPTTLEGVNQRVTELDTTVRQRTDEFEEQVAALIAQTSSLQTQLTTTLGRIKILEARDPEPHKGPTEAGSSWLSCMIIDKMAPKKRTTRATPATTTTLTITVTDAQLHALIDRGVAAVLAKHDANRSRNDDNSNDSGTGGRRQVTTQQECTYTDFLKCQPMSFQGIEGVVGLTRWLEKMESIFQISNCTVTCQDVAYAMPWAALKRMITDKYCPRGEIQKLESEYWNLNNVSRAYTTGPGDKKPYGGTNQLCSKCNYHHDGPCAPKCTNCKKIGHLACDCKGRPAATNNNTNNKNNNNNQRAQWANARGITCFECGVSRHYNSDFPKLKNGNQGNRARNGNAMARAYAVGTAKTNPNSNVVTDHGYDVELADGRIIWVNTLIRGCTLNFLNHSFNIDLMPVEMGSFDIIIGMDCNNGHKSRLNIISCTKTQKYLLKGCPIFLAHVTMKGAEDKSREKRLEDVPIVQDFPEVFPEDLPGIPPTRQVEFQVDLIHGAIPVARAPYRLAPSEMKELSDQLKELSDKGFIKPSSSPWRAPVLFVKKKDGSFRMYVDYRELNKLTIKNRYSLLRIDDLFDQLQGSSVYSKIDLRSGKANVVADALSRKEQIKPMRVRALVMTIGLDLPRQILEAQTEAIKPENLKSKDVGDRLTESTHFLPIKETDPMDKFARLYLKEVVTRHGIPISIICDRDPRLELPEQLSRVHIMFHVSNLKKCLSDEPLAISLDKVHIDDKLRFVEEPLDIMDHTFEPSNDNTNVVNALQDPFVVNQDPGKNSSQSPPQINHHCCYGCGDPLEDIFFHQCTCELYGKGAHYGYNCPPKVPIIPDPEPCNNQTIDELLQTLPSFDPTCYSEDGNSFTYDSRSNIVDDFPNVFDPPSQPPLYSCEFYGNDALMVTIVHLKFRLSIWNRVTIKTLISCKIFMIFNNNIFVVKISRNLMKPTNKKEEKKTEDEQAVKARYWKIPVCYDDDDDTIAIIHEEPGNSLSIGDEHLNIIPSTKSDKFIKSSVENLVPNPSKSEGEHECDVPACEVFTTFSNILFDADYGFSSSDDQLFYDEHISKKIYSNPLFNEEIISMKIDPHHFNAESDLIESLLNHDSLIISFSSKIDSLFYEFADELTLLKLISPGINETDCDPEEETRLIKRLLYDNSSPLPPEEFISENFDTAFESFSQIPIPVKDSDSFMEEIDLSFTPDDPMPPGIEVDDYESERIFSSLKNCLAMIPFHFLKMSHFILIFLHPLFLLQNHRMVIQEF</sequence>
<evidence type="ECO:0000259" key="4">
    <source>
        <dbReference type="PROSITE" id="PS50158"/>
    </source>
</evidence>
<gene>
    <name evidence="5" type="ORF">Tci_016633</name>
</gene>
<keyword evidence="1" id="KW-0863">Zinc-finger</keyword>
<dbReference type="Gene3D" id="3.30.70.270">
    <property type="match status" value="1"/>
</dbReference>
<evidence type="ECO:0000256" key="3">
    <source>
        <dbReference type="SAM" id="Phobius"/>
    </source>
</evidence>
<dbReference type="PANTHER" id="PTHR15503:SF45">
    <property type="entry name" value="RNA-DIRECTED DNA POLYMERASE HOMOLOG"/>
    <property type="match status" value="1"/>
</dbReference>
<dbReference type="SMART" id="SM00343">
    <property type="entry name" value="ZnF_C2HC"/>
    <property type="match status" value="2"/>
</dbReference>